<evidence type="ECO:0000313" key="1">
    <source>
        <dbReference type="EMBL" id="KAF2070618.1"/>
    </source>
</evidence>
<name>A0A8J4UXK9_9MYCE</name>
<protein>
    <submittedName>
        <fullName evidence="1">Uncharacterized protein</fullName>
    </submittedName>
</protein>
<dbReference type="Proteomes" id="UP000695562">
    <property type="component" value="Unassembled WGS sequence"/>
</dbReference>
<feature type="non-terminal residue" evidence="1">
    <location>
        <position position="65"/>
    </location>
</feature>
<comment type="caution">
    <text evidence="1">The sequence shown here is derived from an EMBL/GenBank/DDBJ whole genome shotgun (WGS) entry which is preliminary data.</text>
</comment>
<gene>
    <name evidence="1" type="ORF">CYY_008057</name>
</gene>
<evidence type="ECO:0000313" key="2">
    <source>
        <dbReference type="Proteomes" id="UP000695562"/>
    </source>
</evidence>
<proteinExistence type="predicted"/>
<keyword evidence="2" id="KW-1185">Reference proteome</keyword>
<dbReference type="AlphaFoldDB" id="A0A8J4UXK9"/>
<organism evidence="1 2">
    <name type="scientific">Polysphondylium violaceum</name>
    <dbReference type="NCBI Taxonomy" id="133409"/>
    <lineage>
        <taxon>Eukaryota</taxon>
        <taxon>Amoebozoa</taxon>
        <taxon>Evosea</taxon>
        <taxon>Eumycetozoa</taxon>
        <taxon>Dictyostelia</taxon>
        <taxon>Dictyosteliales</taxon>
        <taxon>Dictyosteliaceae</taxon>
        <taxon>Polysphondylium</taxon>
    </lineage>
</organism>
<accession>A0A8J4UXK9</accession>
<reference evidence="1" key="1">
    <citation type="submission" date="2020-01" db="EMBL/GenBank/DDBJ databases">
        <title>Development of genomics and gene disruption for Polysphondylium violaceum indicates a role for the polyketide synthase stlB in stalk morphogenesis.</title>
        <authorList>
            <person name="Narita B."/>
            <person name="Kawabe Y."/>
            <person name="Kin K."/>
            <person name="Saito T."/>
            <person name="Gibbs R."/>
            <person name="Kuspa A."/>
            <person name="Muzny D."/>
            <person name="Queller D."/>
            <person name="Richards S."/>
            <person name="Strassman J."/>
            <person name="Sucgang R."/>
            <person name="Worley K."/>
            <person name="Schaap P."/>
        </authorList>
    </citation>
    <scope>NUCLEOTIDE SEQUENCE</scope>
    <source>
        <strain evidence="1">QSvi11</strain>
    </source>
</reference>
<dbReference type="EMBL" id="AJWJ01000467">
    <property type="protein sequence ID" value="KAF2070618.1"/>
    <property type="molecule type" value="Genomic_DNA"/>
</dbReference>
<sequence length="65" mass="7529">MVSGEWIGQDNSQVVGCLFKNKNLFKYKKVLGVLVNRYNCTVNDSHYHYLAKYRDGLSLFKTLPN</sequence>